<protein>
    <submittedName>
        <fullName evidence="1">Uncharacterized protein</fullName>
    </submittedName>
</protein>
<comment type="caution">
    <text evidence="1">The sequence shown here is derived from an EMBL/GenBank/DDBJ whole genome shotgun (WGS) entry which is preliminary data.</text>
</comment>
<proteinExistence type="predicted"/>
<gene>
    <name evidence="1" type="ORF">PCOR1329_LOCUS82009</name>
</gene>
<evidence type="ECO:0000313" key="2">
    <source>
        <dbReference type="Proteomes" id="UP001189429"/>
    </source>
</evidence>
<name>A0ABN9Y2W8_9DINO</name>
<organism evidence="1 2">
    <name type="scientific">Prorocentrum cordatum</name>
    <dbReference type="NCBI Taxonomy" id="2364126"/>
    <lineage>
        <taxon>Eukaryota</taxon>
        <taxon>Sar</taxon>
        <taxon>Alveolata</taxon>
        <taxon>Dinophyceae</taxon>
        <taxon>Prorocentrales</taxon>
        <taxon>Prorocentraceae</taxon>
        <taxon>Prorocentrum</taxon>
    </lineage>
</organism>
<evidence type="ECO:0000313" key="1">
    <source>
        <dbReference type="EMBL" id="CAK0906818.1"/>
    </source>
</evidence>
<dbReference type="EMBL" id="CAUYUJ010021749">
    <property type="protein sequence ID" value="CAK0906818.1"/>
    <property type="molecule type" value="Genomic_DNA"/>
</dbReference>
<sequence>MQGYGYAVQAPCACAQYGQVPHMMMAQQQMPPMTSDVFVEVMPQVAPNFNRGPNGTFVMDLPPIAVRLQTSCTPGLPQVPGLVPFKPCEEFYVLLPELQRVIFDPNTGNPPGGMVQTQVQKSGAVLEAPPNVTLNAQCKANSPFGSLILEDIQTCNGHSQKIGETSLDYRLQVDAHMNMNHGAGNMGSNRLEVLFCFTFQAQVRLGGTGPAQATMAAGMGGYGGAYG</sequence>
<reference evidence="1" key="1">
    <citation type="submission" date="2023-10" db="EMBL/GenBank/DDBJ databases">
        <authorList>
            <person name="Chen Y."/>
            <person name="Shah S."/>
            <person name="Dougan E. K."/>
            <person name="Thang M."/>
            <person name="Chan C."/>
        </authorList>
    </citation>
    <scope>NUCLEOTIDE SEQUENCE [LARGE SCALE GENOMIC DNA]</scope>
</reference>
<keyword evidence="2" id="KW-1185">Reference proteome</keyword>
<accession>A0ABN9Y2W8</accession>
<dbReference type="Proteomes" id="UP001189429">
    <property type="component" value="Unassembled WGS sequence"/>
</dbReference>